<evidence type="ECO:0000313" key="2">
    <source>
        <dbReference type="EMBL" id="MEK0172546.1"/>
    </source>
</evidence>
<evidence type="ECO:0000256" key="1">
    <source>
        <dbReference type="SAM" id="Phobius"/>
    </source>
</evidence>
<accession>A0ABU8YDE5</accession>
<dbReference type="Proteomes" id="UP001370299">
    <property type="component" value="Unassembled WGS sequence"/>
</dbReference>
<gene>
    <name evidence="2" type="ORF">WMN62_13810</name>
</gene>
<keyword evidence="1" id="KW-1133">Transmembrane helix</keyword>
<feature type="transmembrane region" description="Helical" evidence="1">
    <location>
        <begin position="178"/>
        <end position="200"/>
    </location>
</feature>
<keyword evidence="3" id="KW-1185">Reference proteome</keyword>
<protein>
    <submittedName>
        <fullName evidence="2">Uncharacterized protein</fullName>
    </submittedName>
</protein>
<feature type="transmembrane region" description="Helical" evidence="1">
    <location>
        <begin position="89"/>
        <end position="109"/>
    </location>
</feature>
<feature type="transmembrane region" description="Helical" evidence="1">
    <location>
        <begin position="145"/>
        <end position="166"/>
    </location>
</feature>
<dbReference type="EMBL" id="JBBLYY010000067">
    <property type="protein sequence ID" value="MEK0172546.1"/>
    <property type="molecule type" value="Genomic_DNA"/>
</dbReference>
<name>A0ABU8YDE5_9MICO</name>
<evidence type="ECO:0000313" key="3">
    <source>
        <dbReference type="Proteomes" id="UP001370299"/>
    </source>
</evidence>
<keyword evidence="1" id="KW-0812">Transmembrane</keyword>
<comment type="caution">
    <text evidence="2">The sequence shown here is derived from an EMBL/GenBank/DDBJ whole genome shotgun (WGS) entry which is preliminary data.</text>
</comment>
<reference evidence="2 3" key="1">
    <citation type="submission" date="2024-03" db="EMBL/GenBank/DDBJ databases">
        <title>Whole genomes of four grape xylem sap localized bacterial endophytes.</title>
        <authorList>
            <person name="Kumar G."/>
            <person name="Savka M.A."/>
        </authorList>
    </citation>
    <scope>NUCLEOTIDE SEQUENCE [LARGE SCALE GENOMIC DNA]</scope>
    <source>
        <strain evidence="2 3">RIT_GXS8</strain>
    </source>
</reference>
<proteinExistence type="predicted"/>
<feature type="transmembrane region" description="Helical" evidence="1">
    <location>
        <begin position="30"/>
        <end position="51"/>
    </location>
</feature>
<sequence length="206" mass="21472">METRDPETDGTAEEAPPGWVLNTPTRLREVWTYPVLVLLLAAAHVALGVAFGGALALVVGVSAAVVTTAGAVALFVTGRHAYDEQSRVASWRCHVTRVVVAVGSVGIVSVTTLTVGFPFGALFGAVAGVPTAFRFARSVPRIDHLVVAWTALAVAVCCVVLAVLGLTLADLPDSRSTFWTFGAAFGVISAVVAVHQFVVARRSPHD</sequence>
<organism evidence="2 3">
    <name type="scientific">Curtobacterium citreum</name>
    <dbReference type="NCBI Taxonomy" id="2036"/>
    <lineage>
        <taxon>Bacteria</taxon>
        <taxon>Bacillati</taxon>
        <taxon>Actinomycetota</taxon>
        <taxon>Actinomycetes</taxon>
        <taxon>Micrococcales</taxon>
        <taxon>Microbacteriaceae</taxon>
        <taxon>Curtobacterium</taxon>
    </lineage>
</organism>
<keyword evidence="1" id="KW-0472">Membrane</keyword>
<dbReference type="RefSeq" id="WP_340196701.1">
    <property type="nucleotide sequence ID" value="NZ_JBBKAP010000042.1"/>
</dbReference>
<feature type="transmembrane region" description="Helical" evidence="1">
    <location>
        <begin position="57"/>
        <end position="77"/>
    </location>
</feature>